<feature type="domain" description="HTH luxR-type" evidence="6">
    <location>
        <begin position="140"/>
        <end position="205"/>
    </location>
</feature>
<dbReference type="GO" id="GO:0000160">
    <property type="term" value="P:phosphorelay signal transduction system"/>
    <property type="evidence" value="ECO:0007669"/>
    <property type="project" value="InterPro"/>
</dbReference>
<dbReference type="SUPFAM" id="SSF52172">
    <property type="entry name" value="CheY-like"/>
    <property type="match status" value="1"/>
</dbReference>
<evidence type="ECO:0000256" key="4">
    <source>
        <dbReference type="ARBA" id="ARBA00023163"/>
    </source>
</evidence>
<keyword evidence="2" id="KW-0805">Transcription regulation</keyword>
<accession>A0A5D4HCM3</accession>
<keyword evidence="1 5" id="KW-0597">Phosphoprotein</keyword>
<evidence type="ECO:0000259" key="7">
    <source>
        <dbReference type="PROSITE" id="PS50110"/>
    </source>
</evidence>
<keyword evidence="4" id="KW-0804">Transcription</keyword>
<evidence type="ECO:0000256" key="2">
    <source>
        <dbReference type="ARBA" id="ARBA00023015"/>
    </source>
</evidence>
<comment type="caution">
    <text evidence="8">The sequence shown here is derived from an EMBL/GenBank/DDBJ whole genome shotgun (WGS) entry which is preliminary data.</text>
</comment>
<dbReference type="InterPro" id="IPR001789">
    <property type="entry name" value="Sig_transdc_resp-reg_receiver"/>
</dbReference>
<dbReference type="CDD" id="cd17535">
    <property type="entry name" value="REC_NarL-like"/>
    <property type="match status" value="1"/>
</dbReference>
<dbReference type="PANTHER" id="PTHR43214:SF41">
    <property type="entry name" value="NITRATE_NITRITE RESPONSE REGULATOR PROTEIN NARP"/>
    <property type="match status" value="1"/>
</dbReference>
<evidence type="ECO:0000256" key="1">
    <source>
        <dbReference type="ARBA" id="ARBA00022553"/>
    </source>
</evidence>
<dbReference type="PRINTS" id="PR00038">
    <property type="entry name" value="HTHLUXR"/>
</dbReference>
<dbReference type="PROSITE" id="PS00622">
    <property type="entry name" value="HTH_LUXR_1"/>
    <property type="match status" value="1"/>
</dbReference>
<dbReference type="PROSITE" id="PS50110">
    <property type="entry name" value="RESPONSE_REGULATORY"/>
    <property type="match status" value="1"/>
</dbReference>
<name>A0A5D4HCM3_9SPHI</name>
<sequence length="207" mass="23246">MIQIYITDDHPIVLDGLKNLIKSQEDMLLKGLFTNGADMLEALKQEVPDVLLLDINLPDMSGIELSRQLRETYPDLRIIILSIHNEKAVIGSVLKNKVNGYLLKNSAGDEIVDAIHHVVEGETYLCQQVREIYDNAHCAGPEAVPVITRREKEILALIAEGYTSLQIADKLFISSHTVDSHRKNLMEKFETNSIAVVVKLATDYRLL</sequence>
<evidence type="ECO:0000313" key="9">
    <source>
        <dbReference type="Proteomes" id="UP000322362"/>
    </source>
</evidence>
<dbReference type="InterPro" id="IPR039420">
    <property type="entry name" value="WalR-like"/>
</dbReference>
<keyword evidence="9" id="KW-1185">Reference proteome</keyword>
<dbReference type="Proteomes" id="UP000322362">
    <property type="component" value="Unassembled WGS sequence"/>
</dbReference>
<dbReference type="InterPro" id="IPR011006">
    <property type="entry name" value="CheY-like_superfamily"/>
</dbReference>
<feature type="modified residue" description="4-aspartylphosphate" evidence="5">
    <location>
        <position position="54"/>
    </location>
</feature>
<dbReference type="InterPro" id="IPR058245">
    <property type="entry name" value="NreC/VraR/RcsB-like_REC"/>
</dbReference>
<evidence type="ECO:0000259" key="6">
    <source>
        <dbReference type="PROSITE" id="PS50043"/>
    </source>
</evidence>
<dbReference type="SUPFAM" id="SSF46894">
    <property type="entry name" value="C-terminal effector domain of the bipartite response regulators"/>
    <property type="match status" value="1"/>
</dbReference>
<protein>
    <submittedName>
        <fullName evidence="8">Response regulator transcription factor</fullName>
    </submittedName>
</protein>
<dbReference type="GO" id="GO:0006355">
    <property type="term" value="P:regulation of DNA-templated transcription"/>
    <property type="evidence" value="ECO:0007669"/>
    <property type="project" value="InterPro"/>
</dbReference>
<dbReference type="Gene3D" id="3.40.50.2300">
    <property type="match status" value="1"/>
</dbReference>
<dbReference type="PROSITE" id="PS50043">
    <property type="entry name" value="HTH_LUXR_2"/>
    <property type="match status" value="1"/>
</dbReference>
<dbReference type="SMART" id="SM00448">
    <property type="entry name" value="REC"/>
    <property type="match status" value="1"/>
</dbReference>
<dbReference type="SMART" id="SM00421">
    <property type="entry name" value="HTH_LUXR"/>
    <property type="match status" value="1"/>
</dbReference>
<keyword evidence="3" id="KW-0238">DNA-binding</keyword>
<dbReference type="AlphaFoldDB" id="A0A5D4HCM3"/>
<dbReference type="Pfam" id="PF00196">
    <property type="entry name" value="GerE"/>
    <property type="match status" value="1"/>
</dbReference>
<dbReference type="PANTHER" id="PTHR43214">
    <property type="entry name" value="TWO-COMPONENT RESPONSE REGULATOR"/>
    <property type="match status" value="1"/>
</dbReference>
<gene>
    <name evidence="8" type="ORF">FXV77_03770</name>
</gene>
<dbReference type="InterPro" id="IPR016032">
    <property type="entry name" value="Sig_transdc_resp-reg_C-effctor"/>
</dbReference>
<evidence type="ECO:0000313" key="8">
    <source>
        <dbReference type="EMBL" id="TYR38407.1"/>
    </source>
</evidence>
<feature type="domain" description="Response regulatory" evidence="7">
    <location>
        <begin position="3"/>
        <end position="119"/>
    </location>
</feature>
<proteinExistence type="predicted"/>
<evidence type="ECO:0000256" key="5">
    <source>
        <dbReference type="PROSITE-ProRule" id="PRU00169"/>
    </source>
</evidence>
<dbReference type="CDD" id="cd06170">
    <property type="entry name" value="LuxR_C_like"/>
    <property type="match status" value="1"/>
</dbReference>
<dbReference type="Pfam" id="PF00072">
    <property type="entry name" value="Response_reg"/>
    <property type="match status" value="1"/>
</dbReference>
<organism evidence="8 9">
    <name type="scientific">Sphingobacterium phlebotomi</name>
    <dbReference type="NCBI Taxonomy" id="2605433"/>
    <lineage>
        <taxon>Bacteria</taxon>
        <taxon>Pseudomonadati</taxon>
        <taxon>Bacteroidota</taxon>
        <taxon>Sphingobacteriia</taxon>
        <taxon>Sphingobacteriales</taxon>
        <taxon>Sphingobacteriaceae</taxon>
        <taxon>Sphingobacterium</taxon>
    </lineage>
</organism>
<dbReference type="RefSeq" id="WP_148917952.1">
    <property type="nucleotide sequence ID" value="NZ_VTAV01000001.1"/>
</dbReference>
<evidence type="ECO:0000256" key="3">
    <source>
        <dbReference type="ARBA" id="ARBA00023125"/>
    </source>
</evidence>
<dbReference type="InterPro" id="IPR000792">
    <property type="entry name" value="Tscrpt_reg_LuxR_C"/>
</dbReference>
<reference evidence="8 9" key="1">
    <citation type="submission" date="2019-08" db="EMBL/GenBank/DDBJ databases">
        <title>Phlebobacter frassis gen. nov. sp. nov., a new member of family Sphingobacteriaceae isolated from sand fly rearing media.</title>
        <authorList>
            <person name="Kakumanu M.L."/>
            <person name="Marayati B.F."/>
            <person name="Wada-Katsumata A."/>
            <person name="Wasserberg G."/>
            <person name="Schal C."/>
            <person name="Apperson C.S."/>
            <person name="Ponnusamy L."/>
        </authorList>
    </citation>
    <scope>NUCLEOTIDE SEQUENCE [LARGE SCALE GENOMIC DNA]</scope>
    <source>
        <strain evidence="8 9">SSI9</strain>
    </source>
</reference>
<dbReference type="GO" id="GO:0003677">
    <property type="term" value="F:DNA binding"/>
    <property type="evidence" value="ECO:0007669"/>
    <property type="project" value="UniProtKB-KW"/>
</dbReference>
<dbReference type="EMBL" id="VTAV01000001">
    <property type="protein sequence ID" value="TYR38407.1"/>
    <property type="molecule type" value="Genomic_DNA"/>
</dbReference>